<feature type="signal peptide" evidence="1">
    <location>
        <begin position="1"/>
        <end position="43"/>
    </location>
</feature>
<dbReference type="PANTHER" id="PTHR31118">
    <property type="entry name" value="CYCLASE-LIKE PROTEIN 2"/>
    <property type="match status" value="1"/>
</dbReference>
<evidence type="ECO:0000256" key="1">
    <source>
        <dbReference type="SAM" id="SignalP"/>
    </source>
</evidence>
<feature type="chain" id="PRO_5012273891" evidence="1">
    <location>
        <begin position="44"/>
        <end position="272"/>
    </location>
</feature>
<dbReference type="InterPro" id="IPR006311">
    <property type="entry name" value="TAT_signal"/>
</dbReference>
<dbReference type="InterPro" id="IPR007325">
    <property type="entry name" value="KFase/CYL"/>
</dbReference>
<keyword evidence="1" id="KW-0732">Signal</keyword>
<proteinExistence type="predicted"/>
<dbReference type="GO" id="GO:0004061">
    <property type="term" value="F:arylformamidase activity"/>
    <property type="evidence" value="ECO:0007669"/>
    <property type="project" value="InterPro"/>
</dbReference>
<dbReference type="OrthoDB" id="9777007at2"/>
<dbReference type="PANTHER" id="PTHR31118:SF12">
    <property type="entry name" value="CYCLASE-LIKE PROTEIN 2"/>
    <property type="match status" value="1"/>
</dbReference>
<gene>
    <name evidence="2" type="ORF">SAMN05444279_10929</name>
</gene>
<evidence type="ECO:0000313" key="2">
    <source>
        <dbReference type="EMBL" id="SHE82022.1"/>
    </source>
</evidence>
<evidence type="ECO:0000313" key="3">
    <source>
        <dbReference type="Proteomes" id="UP000325134"/>
    </source>
</evidence>
<dbReference type="InterPro" id="IPR037175">
    <property type="entry name" value="KFase_sf"/>
</dbReference>
<dbReference type="EMBL" id="FQVK01000009">
    <property type="protein sequence ID" value="SHE82022.1"/>
    <property type="molecule type" value="Genomic_DNA"/>
</dbReference>
<dbReference type="AlphaFoldDB" id="A0A1M4WM35"/>
<sequence length="272" mass="28396">MCDVCVMNAVKDRMLSRRSFFKAGAAMAAGTALGTVAAPPALAAGHGEVLDMTHVYDADFPTYFGQPGIEATQAFNFKEHGFNLFNLAVNEHTGTHVDAPLHFSADGQSVDEIPVSNLVCPLCVVDIAARAAEDPDAQVTPDDLKAWIAANGDIPDGACVAMHSGWAAKTATPEFRNADGDGKMHFPGFHVEAAQMLIEGTGAVALAVDTLSLDHGPSADFVTHYAWLPTNRYGIENLANLDKVPASGATLVVGAPAHRGGSGGPARIFAMV</sequence>
<protein>
    <submittedName>
        <fullName evidence="2">Kynurenine formamidase</fullName>
    </submittedName>
</protein>
<reference evidence="2 3" key="1">
    <citation type="submission" date="2016-11" db="EMBL/GenBank/DDBJ databases">
        <authorList>
            <person name="Varghese N."/>
            <person name="Submissions S."/>
        </authorList>
    </citation>
    <scope>NUCLEOTIDE SEQUENCE [LARGE SCALE GENOMIC DNA]</scope>
    <source>
        <strain evidence="2 3">DSM 29341</strain>
    </source>
</reference>
<dbReference type="Proteomes" id="UP000325134">
    <property type="component" value="Unassembled WGS sequence"/>
</dbReference>
<accession>A0A1M4WM35</accession>
<dbReference type="SUPFAM" id="SSF102198">
    <property type="entry name" value="Putative cyclase"/>
    <property type="match status" value="1"/>
</dbReference>
<dbReference type="GO" id="GO:0019441">
    <property type="term" value="P:L-tryptophan catabolic process to kynurenine"/>
    <property type="evidence" value="ECO:0007669"/>
    <property type="project" value="InterPro"/>
</dbReference>
<dbReference type="RefSeq" id="WP_149775580.1">
    <property type="nucleotide sequence ID" value="NZ_FQVK01000009.1"/>
</dbReference>
<dbReference type="Pfam" id="PF04199">
    <property type="entry name" value="Cyclase"/>
    <property type="match status" value="1"/>
</dbReference>
<organism evidence="2 3">
    <name type="scientific">Ruegeria intermedia</name>
    <dbReference type="NCBI Taxonomy" id="996115"/>
    <lineage>
        <taxon>Bacteria</taxon>
        <taxon>Pseudomonadati</taxon>
        <taxon>Pseudomonadota</taxon>
        <taxon>Alphaproteobacteria</taxon>
        <taxon>Rhodobacterales</taxon>
        <taxon>Roseobacteraceae</taxon>
        <taxon>Ruegeria</taxon>
    </lineage>
</organism>
<dbReference type="PROSITE" id="PS51318">
    <property type="entry name" value="TAT"/>
    <property type="match status" value="1"/>
</dbReference>
<dbReference type="Gene3D" id="3.50.30.50">
    <property type="entry name" value="Putative cyclase"/>
    <property type="match status" value="1"/>
</dbReference>
<name>A0A1M4WM35_9RHOB</name>
<keyword evidence="3" id="KW-1185">Reference proteome</keyword>